<reference evidence="2" key="1">
    <citation type="submission" date="2020-10" db="EMBL/GenBank/DDBJ databases">
        <authorList>
            <person name="Gilroy R."/>
        </authorList>
    </citation>
    <scope>NUCLEOTIDE SEQUENCE</scope>
    <source>
        <strain evidence="2">ChiSxjej2B14-6234</strain>
    </source>
</reference>
<comment type="caution">
    <text evidence="2">The sequence shown here is derived from an EMBL/GenBank/DDBJ whole genome shotgun (WGS) entry which is preliminary data.</text>
</comment>
<reference evidence="2" key="2">
    <citation type="journal article" date="2021" name="PeerJ">
        <title>Extensive microbial diversity within the chicken gut microbiome revealed by metagenomics and culture.</title>
        <authorList>
            <person name="Gilroy R."/>
            <person name="Ravi A."/>
            <person name="Getino M."/>
            <person name="Pursley I."/>
            <person name="Horton D.L."/>
            <person name="Alikhan N.F."/>
            <person name="Baker D."/>
            <person name="Gharbi K."/>
            <person name="Hall N."/>
            <person name="Watson M."/>
            <person name="Adriaenssens E.M."/>
            <person name="Foster-Nyarko E."/>
            <person name="Jarju S."/>
            <person name="Secka A."/>
            <person name="Antonio M."/>
            <person name="Oren A."/>
            <person name="Chaudhuri R.R."/>
            <person name="La Ragione R."/>
            <person name="Hildebrand F."/>
            <person name="Pallen M.J."/>
        </authorList>
    </citation>
    <scope>NUCLEOTIDE SEQUENCE</scope>
    <source>
        <strain evidence="2">ChiSxjej2B14-6234</strain>
    </source>
</reference>
<sequence length="166" mass="18326">MRCEGFPFEAGPDARVLVLGSMPGIASLRAGQYYAHPRNAFWPIVFSLWEAPLAADYAQRLAFARAHRIALWDAAHTCEREGSLDADMRRAEPNDFDGLMALAPGIRTVLCNGAASHAIVMRSGFPARYGLRVLRMPSTSPAHTMPFEQKRAAWRVLREAAEEGEA</sequence>
<dbReference type="AlphaFoldDB" id="A0A9D0Z8X5"/>
<keyword evidence="2" id="KW-0326">Glycosidase</keyword>
<evidence type="ECO:0000313" key="2">
    <source>
        <dbReference type="EMBL" id="HIQ71402.1"/>
    </source>
</evidence>
<dbReference type="CDD" id="cd10032">
    <property type="entry name" value="UDG-F6_HDG"/>
    <property type="match status" value="1"/>
</dbReference>
<feature type="domain" description="Uracil-DNA glycosylase-like" evidence="1">
    <location>
        <begin position="7"/>
        <end position="158"/>
    </location>
</feature>
<dbReference type="SMART" id="SM00987">
    <property type="entry name" value="UreE_C"/>
    <property type="match status" value="1"/>
</dbReference>
<dbReference type="InterPro" id="IPR005122">
    <property type="entry name" value="Uracil-DNA_glycosylase-like"/>
</dbReference>
<protein>
    <submittedName>
        <fullName evidence="2">DNA-deoxyinosine glycosylase</fullName>
        <ecNumber evidence="2">3.2.2.15</ecNumber>
    </submittedName>
</protein>
<evidence type="ECO:0000313" key="3">
    <source>
        <dbReference type="Proteomes" id="UP000886887"/>
    </source>
</evidence>
<keyword evidence="2" id="KW-0378">Hydrolase</keyword>
<organism evidence="2 3">
    <name type="scientific">Candidatus Onthenecus intestinigallinarum</name>
    <dbReference type="NCBI Taxonomy" id="2840875"/>
    <lineage>
        <taxon>Bacteria</taxon>
        <taxon>Bacillati</taxon>
        <taxon>Bacillota</taxon>
        <taxon>Clostridia</taxon>
        <taxon>Eubacteriales</taxon>
        <taxon>Candidatus Onthenecus</taxon>
    </lineage>
</organism>
<dbReference type="GO" id="GO:0033958">
    <property type="term" value="F:DNA-deoxyinosine glycosylase activity"/>
    <property type="evidence" value="ECO:0007669"/>
    <property type="project" value="UniProtKB-EC"/>
</dbReference>
<dbReference type="SUPFAM" id="SSF52141">
    <property type="entry name" value="Uracil-DNA glycosylase-like"/>
    <property type="match status" value="1"/>
</dbReference>
<dbReference type="InterPro" id="IPR036895">
    <property type="entry name" value="Uracil-DNA_glycosylase-like_sf"/>
</dbReference>
<proteinExistence type="predicted"/>
<dbReference type="Pfam" id="PF03167">
    <property type="entry name" value="UDG"/>
    <property type="match status" value="1"/>
</dbReference>
<dbReference type="Proteomes" id="UP000886887">
    <property type="component" value="Unassembled WGS sequence"/>
</dbReference>
<evidence type="ECO:0000259" key="1">
    <source>
        <dbReference type="SMART" id="SM00986"/>
    </source>
</evidence>
<dbReference type="InterPro" id="IPR026353">
    <property type="entry name" value="Hypoxan-DNA_Glyclase"/>
</dbReference>
<gene>
    <name evidence="2" type="ORF">IAB73_04225</name>
</gene>
<dbReference type="EMBL" id="DVFJ01000011">
    <property type="protein sequence ID" value="HIQ71402.1"/>
    <property type="molecule type" value="Genomic_DNA"/>
</dbReference>
<dbReference type="Gene3D" id="3.40.470.10">
    <property type="entry name" value="Uracil-DNA glycosylase-like domain"/>
    <property type="match status" value="1"/>
</dbReference>
<dbReference type="EC" id="3.2.2.15" evidence="2"/>
<name>A0A9D0Z8X5_9FIRM</name>
<dbReference type="SMART" id="SM00986">
    <property type="entry name" value="UDG"/>
    <property type="match status" value="1"/>
</dbReference>
<dbReference type="NCBIfam" id="TIGR04274">
    <property type="entry name" value="hypoxanDNAglyco"/>
    <property type="match status" value="1"/>
</dbReference>
<accession>A0A9D0Z8X5</accession>